<evidence type="ECO:0000313" key="1">
    <source>
        <dbReference type="EMBL" id="TQM34063.1"/>
    </source>
</evidence>
<dbReference type="AlphaFoldDB" id="A0A543FJL1"/>
<protein>
    <submittedName>
        <fullName evidence="1">Uncharacterized protein</fullName>
    </submittedName>
</protein>
<accession>A0A543FJL1</accession>
<dbReference type="Proteomes" id="UP000320235">
    <property type="component" value="Unassembled WGS sequence"/>
</dbReference>
<dbReference type="EMBL" id="VFPE01000001">
    <property type="protein sequence ID" value="TQM34063.1"/>
    <property type="molecule type" value="Genomic_DNA"/>
</dbReference>
<evidence type="ECO:0000313" key="2">
    <source>
        <dbReference type="Proteomes" id="UP000320235"/>
    </source>
</evidence>
<reference evidence="1 2" key="1">
    <citation type="submission" date="2019-06" db="EMBL/GenBank/DDBJ databases">
        <title>Sequencing the genomes of 1000 actinobacteria strains.</title>
        <authorList>
            <person name="Klenk H.-P."/>
        </authorList>
    </citation>
    <scope>NUCLEOTIDE SEQUENCE [LARGE SCALE GENOMIC DNA]</scope>
    <source>
        <strain evidence="1 2">DSM 105492</strain>
    </source>
</reference>
<proteinExistence type="predicted"/>
<sequence>MGSVLRHANEGATHQRSSIRDIGDLGKLARPVIAADRGGVDAAARGIHSSRGCHWNSVLSWPAGGSCEFAMTLPLTAIVGVPMPDEPGWIGVFAVISVT</sequence>
<keyword evidence="2" id="KW-1185">Reference proteome</keyword>
<gene>
    <name evidence="1" type="ORF">FB391_0350</name>
</gene>
<comment type="caution">
    <text evidence="1">The sequence shown here is derived from an EMBL/GenBank/DDBJ whole genome shotgun (WGS) entry which is preliminary data.</text>
</comment>
<name>A0A543FJL1_9MICO</name>
<organism evidence="1 2">
    <name type="scientific">Microbacterium kyungheense</name>
    <dbReference type="NCBI Taxonomy" id="1263636"/>
    <lineage>
        <taxon>Bacteria</taxon>
        <taxon>Bacillati</taxon>
        <taxon>Actinomycetota</taxon>
        <taxon>Actinomycetes</taxon>
        <taxon>Micrococcales</taxon>
        <taxon>Microbacteriaceae</taxon>
        <taxon>Microbacterium</taxon>
    </lineage>
</organism>